<comment type="pathway">
    <text evidence="1">Metabolic intermediate biosynthesis; chorismate biosynthesis; chorismate from D-erythrose 4-phosphate and phosphoenolpyruvate: step 6/7.</text>
</comment>
<dbReference type="InterPro" id="IPR001986">
    <property type="entry name" value="Enolpyruvate_Tfrase_dom"/>
</dbReference>
<comment type="similarity">
    <text evidence="2">Belongs to the EPSP synthase family.</text>
</comment>
<keyword evidence="4" id="KW-0028">Amino-acid biosynthesis</keyword>
<dbReference type="STRING" id="1028.SAMN05661096_02321"/>
<evidence type="ECO:0000256" key="2">
    <source>
        <dbReference type="ARBA" id="ARBA00009948"/>
    </source>
</evidence>
<dbReference type="GO" id="GO:0009423">
    <property type="term" value="P:chorismate biosynthetic process"/>
    <property type="evidence" value="ECO:0007669"/>
    <property type="project" value="UniProtKB-UniPathway"/>
</dbReference>
<evidence type="ECO:0000256" key="6">
    <source>
        <dbReference type="ARBA" id="ARBA00023141"/>
    </source>
</evidence>
<name>A0A1X7K369_9BACT</name>
<protein>
    <recommendedName>
        <fullName evidence="3">3-phosphoshikimate 1-carboxyvinyltransferase</fullName>
        <ecNumber evidence="3">2.5.1.19</ecNumber>
    </recommendedName>
    <alternativeName>
        <fullName evidence="7">5-enolpyruvylshikimate-3-phosphate synthase</fullName>
    </alternativeName>
</protein>
<keyword evidence="5 10" id="KW-0808">Transferase</keyword>
<dbReference type="UniPathway" id="UPA00053">
    <property type="reaction ID" value="UER00089"/>
</dbReference>
<evidence type="ECO:0000313" key="11">
    <source>
        <dbReference type="Proteomes" id="UP000193804"/>
    </source>
</evidence>
<feature type="domain" description="Enolpyruvate transferase" evidence="9">
    <location>
        <begin position="57"/>
        <end position="393"/>
    </location>
</feature>
<sequence length="403" mass="45195">MEFCSINLPSSKSESNRLLTMNALSDGKIKIGNLSTARDTQTLISLLKNEVEQSTFDVLDAGTAMRFLTAYFAVATKKEILLTGTDRMQKRPIGILVNALNSIGAEIAYEKEVGYPPLRIKPLQMQISSKISIPGNISSQYISALLMIAPTLPKGLAITIEPPVFSKPYIDMTLGLMKLSGIQYTQQEDVVSITSQSYQECLQNVESDWSAASYWFSIIALSPIGKRVFLKGLKAESFQGDQVIKDMAKNLGVHFHFENNGILLEKENSIQKSYLKLDFKKCPDLAQTFLPCAASMKISLEISGLESLRIKETDRIKALQNELSKFNCQLTEPEQGLWKLDSSNFRVQSGIEIETYEDHRMAMGFAPLAMKQNIRINEINVVNKSYPSFWEDLKLFGFELIKQ</sequence>
<evidence type="ECO:0000256" key="3">
    <source>
        <dbReference type="ARBA" id="ARBA00012450"/>
    </source>
</evidence>
<accession>A0A1X7K369</accession>
<dbReference type="InterPro" id="IPR013792">
    <property type="entry name" value="RNA3'P_cycl/enolpyr_Trfase_a/b"/>
</dbReference>
<dbReference type="Gene3D" id="3.65.10.10">
    <property type="entry name" value="Enolpyruvate transferase domain"/>
    <property type="match status" value="2"/>
</dbReference>
<evidence type="ECO:0000256" key="5">
    <source>
        <dbReference type="ARBA" id="ARBA00022679"/>
    </source>
</evidence>
<keyword evidence="11" id="KW-1185">Reference proteome</keyword>
<dbReference type="PANTHER" id="PTHR21090">
    <property type="entry name" value="AROM/DEHYDROQUINATE SYNTHASE"/>
    <property type="match status" value="1"/>
</dbReference>
<dbReference type="AlphaFoldDB" id="A0A1X7K369"/>
<dbReference type="GO" id="GO:0003866">
    <property type="term" value="F:3-phosphoshikimate 1-carboxyvinyltransferase activity"/>
    <property type="evidence" value="ECO:0007669"/>
    <property type="project" value="UniProtKB-EC"/>
</dbReference>
<dbReference type="Proteomes" id="UP000193804">
    <property type="component" value="Unassembled WGS sequence"/>
</dbReference>
<evidence type="ECO:0000313" key="10">
    <source>
        <dbReference type="EMBL" id="SMG35250.1"/>
    </source>
</evidence>
<dbReference type="PANTHER" id="PTHR21090:SF5">
    <property type="entry name" value="PENTAFUNCTIONAL AROM POLYPEPTIDE"/>
    <property type="match status" value="1"/>
</dbReference>
<evidence type="ECO:0000259" key="9">
    <source>
        <dbReference type="Pfam" id="PF00275"/>
    </source>
</evidence>
<dbReference type="GO" id="GO:0009073">
    <property type="term" value="P:aromatic amino acid family biosynthetic process"/>
    <property type="evidence" value="ECO:0007669"/>
    <property type="project" value="UniProtKB-KW"/>
</dbReference>
<evidence type="ECO:0000256" key="8">
    <source>
        <dbReference type="ARBA" id="ARBA00044633"/>
    </source>
</evidence>
<organism evidence="10 11">
    <name type="scientific">Marivirga sericea</name>
    <dbReference type="NCBI Taxonomy" id="1028"/>
    <lineage>
        <taxon>Bacteria</taxon>
        <taxon>Pseudomonadati</taxon>
        <taxon>Bacteroidota</taxon>
        <taxon>Cytophagia</taxon>
        <taxon>Cytophagales</taxon>
        <taxon>Marivirgaceae</taxon>
        <taxon>Marivirga</taxon>
    </lineage>
</organism>
<dbReference type="EMBL" id="FXAW01000004">
    <property type="protein sequence ID" value="SMG35250.1"/>
    <property type="molecule type" value="Genomic_DNA"/>
</dbReference>
<proteinExistence type="inferred from homology"/>
<dbReference type="Pfam" id="PF00275">
    <property type="entry name" value="EPSP_synthase"/>
    <property type="match status" value="1"/>
</dbReference>
<evidence type="ECO:0000256" key="1">
    <source>
        <dbReference type="ARBA" id="ARBA00004811"/>
    </source>
</evidence>
<reference evidence="11" key="1">
    <citation type="submission" date="2017-04" db="EMBL/GenBank/DDBJ databases">
        <authorList>
            <person name="Varghese N."/>
            <person name="Submissions S."/>
        </authorList>
    </citation>
    <scope>NUCLEOTIDE SEQUENCE [LARGE SCALE GENOMIC DNA]</scope>
    <source>
        <strain evidence="11">DSM 4125</strain>
    </source>
</reference>
<evidence type="ECO:0000256" key="7">
    <source>
        <dbReference type="ARBA" id="ARBA00030046"/>
    </source>
</evidence>
<keyword evidence="6" id="KW-0057">Aromatic amino acid biosynthesis</keyword>
<dbReference type="SUPFAM" id="SSF55205">
    <property type="entry name" value="EPT/RTPC-like"/>
    <property type="match status" value="1"/>
</dbReference>
<dbReference type="InterPro" id="IPR036968">
    <property type="entry name" value="Enolpyruvate_Tfrase_sf"/>
</dbReference>
<dbReference type="GO" id="GO:0008652">
    <property type="term" value="P:amino acid biosynthetic process"/>
    <property type="evidence" value="ECO:0007669"/>
    <property type="project" value="UniProtKB-KW"/>
</dbReference>
<gene>
    <name evidence="10" type="ORF">SAMN05661096_02321</name>
</gene>
<dbReference type="EC" id="2.5.1.19" evidence="3"/>
<dbReference type="PIRSF" id="PIRSF000505">
    <property type="entry name" value="EPSPS"/>
    <property type="match status" value="1"/>
</dbReference>
<evidence type="ECO:0000256" key="4">
    <source>
        <dbReference type="ARBA" id="ARBA00022605"/>
    </source>
</evidence>
<dbReference type="InterPro" id="IPR006264">
    <property type="entry name" value="EPSP_synthase"/>
</dbReference>
<comment type="catalytic activity">
    <reaction evidence="8">
        <text>3-phosphoshikimate + phosphoenolpyruvate = 5-O-(1-carboxyvinyl)-3-phosphoshikimate + phosphate</text>
        <dbReference type="Rhea" id="RHEA:21256"/>
        <dbReference type="ChEBI" id="CHEBI:43474"/>
        <dbReference type="ChEBI" id="CHEBI:57701"/>
        <dbReference type="ChEBI" id="CHEBI:58702"/>
        <dbReference type="ChEBI" id="CHEBI:145989"/>
        <dbReference type="EC" id="2.5.1.19"/>
    </reaction>
    <physiologicalReaction direction="left-to-right" evidence="8">
        <dbReference type="Rhea" id="RHEA:21257"/>
    </physiologicalReaction>
</comment>